<accession>A0A4Y2FFV8</accession>
<evidence type="ECO:0008006" key="4">
    <source>
        <dbReference type="Google" id="ProtNLM"/>
    </source>
</evidence>
<dbReference type="Proteomes" id="UP000499080">
    <property type="component" value="Unassembled WGS sequence"/>
</dbReference>
<evidence type="ECO:0000313" key="2">
    <source>
        <dbReference type="EMBL" id="GBM39215.1"/>
    </source>
</evidence>
<sequence length="449" mass="51240">MASEGALHETLCPLCLLLMESEKPHVLAVRGDPLDEHIAHVIGRSFAKVSSSDSCSSAFKVIRDRAEKTPIFFNTEQHCSYNCDFKMLELKTALSQCRNTSPGPDGSLYVDDLQISCQGSSLHLIERQLQIAINNILTWCEHNGHTISPNKSCVVHFCRKRGLHPDPDLYIGNQLIPVVNEVRFLGICFDRKLTFLSHILYLRKRCERLLNILKVLSNTSWKAGRTSLLRIYESVILPRIDYGCVVCGSACASNLKKIDPLRHSALRICSGAFRTSPIDSLYVECFQMPLSLRSQKLSINYYFKVMSVFNHLLSSQHVSKVLTRLYNARPSKIPPFLNRTMRMLHDTYLDGLQVQKDVTFHHSPWNIPFIQYTNPFARFNKNTTAPVVLQHIFYYYRCQYSDYITIFTDGSTADGHVGFGVLLMTPVTAIFFLSFVQFILQKQWQSPMP</sequence>
<keyword evidence="1" id="KW-0812">Transmembrane</keyword>
<evidence type="ECO:0000313" key="3">
    <source>
        <dbReference type="Proteomes" id="UP000499080"/>
    </source>
</evidence>
<comment type="caution">
    <text evidence="2">The sequence shown here is derived from an EMBL/GenBank/DDBJ whole genome shotgun (WGS) entry which is preliminary data.</text>
</comment>
<dbReference type="AlphaFoldDB" id="A0A4Y2FFV8"/>
<name>A0A4Y2FFV8_ARAVE</name>
<keyword evidence="1" id="KW-1133">Transmembrane helix</keyword>
<organism evidence="2 3">
    <name type="scientific">Araneus ventricosus</name>
    <name type="common">Orbweaver spider</name>
    <name type="synonym">Epeira ventricosa</name>
    <dbReference type="NCBI Taxonomy" id="182803"/>
    <lineage>
        <taxon>Eukaryota</taxon>
        <taxon>Metazoa</taxon>
        <taxon>Ecdysozoa</taxon>
        <taxon>Arthropoda</taxon>
        <taxon>Chelicerata</taxon>
        <taxon>Arachnida</taxon>
        <taxon>Araneae</taxon>
        <taxon>Araneomorphae</taxon>
        <taxon>Entelegynae</taxon>
        <taxon>Araneoidea</taxon>
        <taxon>Araneidae</taxon>
        <taxon>Araneus</taxon>
    </lineage>
</organism>
<dbReference type="PANTHER" id="PTHR33481">
    <property type="entry name" value="REVERSE TRANSCRIPTASE"/>
    <property type="match status" value="1"/>
</dbReference>
<evidence type="ECO:0000256" key="1">
    <source>
        <dbReference type="SAM" id="Phobius"/>
    </source>
</evidence>
<dbReference type="PANTHER" id="PTHR33481:SF1">
    <property type="entry name" value="ENDONUCLEASE_EXONUCLEASE_PHOSPHATASE DOMAIN-CONTAINING PROTEIN-RELATED"/>
    <property type="match status" value="1"/>
</dbReference>
<dbReference type="OrthoDB" id="6436497at2759"/>
<protein>
    <recommendedName>
        <fullName evidence="4">Reverse transcriptase domain-containing protein</fullName>
    </recommendedName>
</protein>
<keyword evidence="1" id="KW-0472">Membrane</keyword>
<gene>
    <name evidence="2" type="ORF">AVEN_223834_1</name>
</gene>
<keyword evidence="3" id="KW-1185">Reference proteome</keyword>
<feature type="transmembrane region" description="Helical" evidence="1">
    <location>
        <begin position="417"/>
        <end position="440"/>
    </location>
</feature>
<reference evidence="2 3" key="1">
    <citation type="journal article" date="2019" name="Sci. Rep.">
        <title>Orb-weaving spider Araneus ventricosus genome elucidates the spidroin gene catalogue.</title>
        <authorList>
            <person name="Kono N."/>
            <person name="Nakamura H."/>
            <person name="Ohtoshi R."/>
            <person name="Moran D.A.P."/>
            <person name="Shinohara A."/>
            <person name="Yoshida Y."/>
            <person name="Fujiwara M."/>
            <person name="Mori M."/>
            <person name="Tomita M."/>
            <person name="Arakawa K."/>
        </authorList>
    </citation>
    <scope>NUCLEOTIDE SEQUENCE [LARGE SCALE GENOMIC DNA]</scope>
</reference>
<dbReference type="EMBL" id="BGPR01000889">
    <property type="protein sequence ID" value="GBM39215.1"/>
    <property type="molecule type" value="Genomic_DNA"/>
</dbReference>
<proteinExistence type="predicted"/>